<dbReference type="AlphaFoldDB" id="A0A9W9ZIV5"/>
<accession>A0A9W9ZIV5</accession>
<reference evidence="2" key="1">
    <citation type="submission" date="2023-01" db="EMBL/GenBank/DDBJ databases">
        <title>Genome assembly of the deep-sea coral Lophelia pertusa.</title>
        <authorList>
            <person name="Herrera S."/>
            <person name="Cordes E."/>
        </authorList>
    </citation>
    <scope>NUCLEOTIDE SEQUENCE</scope>
    <source>
        <strain evidence="2">USNM1676648</strain>
        <tissue evidence="2">Polyp</tissue>
    </source>
</reference>
<sequence>MQRERMKQGVKTVNSSTSISANLGGIKPSPRRQNTSVTFTSTSVPETLEEILGKFQQKEKVVRTLASGIVASPVFHHAMRHIGELLKNETGLVHSVSRLENMLGHLQGLLVRETRNHLRNSSNLSLPLAETVRKGKSSDEVSKQVDSKLDGISSKLKRISSVLTKLQIKGKERNNTVTTRSNIEQPGNFTRVDEKHNKLIELLLKRFNKLETLIQRKRDSITVSYVADEKHRIQWKHDYKLSCYST</sequence>
<evidence type="ECO:0000256" key="1">
    <source>
        <dbReference type="SAM" id="MobiDB-lite"/>
    </source>
</evidence>
<feature type="compositionally biased region" description="Polar residues" evidence="1">
    <location>
        <begin position="11"/>
        <end position="21"/>
    </location>
</feature>
<evidence type="ECO:0000313" key="3">
    <source>
        <dbReference type="Proteomes" id="UP001163046"/>
    </source>
</evidence>
<feature type="region of interest" description="Disordered" evidence="1">
    <location>
        <begin position="1"/>
        <end position="41"/>
    </location>
</feature>
<comment type="caution">
    <text evidence="2">The sequence shown here is derived from an EMBL/GenBank/DDBJ whole genome shotgun (WGS) entry which is preliminary data.</text>
</comment>
<proteinExistence type="predicted"/>
<name>A0A9W9ZIV5_9CNID</name>
<evidence type="ECO:0000313" key="2">
    <source>
        <dbReference type="EMBL" id="KAJ7382507.1"/>
    </source>
</evidence>
<dbReference type="Proteomes" id="UP001163046">
    <property type="component" value="Unassembled WGS sequence"/>
</dbReference>
<feature type="compositionally biased region" description="Polar residues" evidence="1">
    <location>
        <begin position="31"/>
        <end position="41"/>
    </location>
</feature>
<protein>
    <submittedName>
        <fullName evidence="2">Uncharacterized protein</fullName>
    </submittedName>
</protein>
<keyword evidence="3" id="KW-1185">Reference proteome</keyword>
<organism evidence="2 3">
    <name type="scientific">Desmophyllum pertusum</name>
    <dbReference type="NCBI Taxonomy" id="174260"/>
    <lineage>
        <taxon>Eukaryota</taxon>
        <taxon>Metazoa</taxon>
        <taxon>Cnidaria</taxon>
        <taxon>Anthozoa</taxon>
        <taxon>Hexacorallia</taxon>
        <taxon>Scleractinia</taxon>
        <taxon>Caryophylliina</taxon>
        <taxon>Caryophylliidae</taxon>
        <taxon>Desmophyllum</taxon>
    </lineage>
</organism>
<gene>
    <name evidence="2" type="ORF">OS493_034670</name>
</gene>
<dbReference type="EMBL" id="MU825922">
    <property type="protein sequence ID" value="KAJ7382507.1"/>
    <property type="molecule type" value="Genomic_DNA"/>
</dbReference>